<comment type="caution">
    <text evidence="5">The sequence shown here is derived from an EMBL/GenBank/DDBJ whole genome shotgun (WGS) entry which is preliminary data.</text>
</comment>
<organism evidence="5 6">
    <name type="scientific">Geomesophilobacter sediminis</name>
    <dbReference type="NCBI Taxonomy" id="2798584"/>
    <lineage>
        <taxon>Bacteria</taxon>
        <taxon>Pseudomonadati</taxon>
        <taxon>Thermodesulfobacteriota</taxon>
        <taxon>Desulfuromonadia</taxon>
        <taxon>Geobacterales</taxon>
        <taxon>Geobacteraceae</taxon>
        <taxon>Geomesophilobacter</taxon>
    </lineage>
</organism>
<evidence type="ECO:0000313" key="5">
    <source>
        <dbReference type="EMBL" id="MBJ6727564.1"/>
    </source>
</evidence>
<dbReference type="InterPro" id="IPR045851">
    <property type="entry name" value="AMP-bd_C_sf"/>
</dbReference>
<evidence type="ECO:0000256" key="1">
    <source>
        <dbReference type="ARBA" id="ARBA00006432"/>
    </source>
</evidence>
<protein>
    <submittedName>
        <fullName evidence="5">Long-chain fatty acid--CoA ligase</fullName>
    </submittedName>
</protein>
<dbReference type="CDD" id="cd04433">
    <property type="entry name" value="AFD_class_I"/>
    <property type="match status" value="1"/>
</dbReference>
<dbReference type="Pfam" id="PF00501">
    <property type="entry name" value="AMP-binding"/>
    <property type="match status" value="1"/>
</dbReference>
<comment type="similarity">
    <text evidence="1">Belongs to the ATP-dependent AMP-binding enzyme family.</text>
</comment>
<dbReference type="InterPro" id="IPR042099">
    <property type="entry name" value="ANL_N_sf"/>
</dbReference>
<dbReference type="InterPro" id="IPR025110">
    <property type="entry name" value="AMP-bd_C"/>
</dbReference>
<accession>A0A8J7M2J1</accession>
<dbReference type="PANTHER" id="PTHR43201">
    <property type="entry name" value="ACYL-COA SYNTHETASE"/>
    <property type="match status" value="1"/>
</dbReference>
<feature type="domain" description="AMP-dependent synthetase/ligase" evidence="3">
    <location>
        <begin position="117"/>
        <end position="273"/>
    </location>
</feature>
<gene>
    <name evidence="5" type="ORF">JFN93_22850</name>
</gene>
<dbReference type="GO" id="GO:0031956">
    <property type="term" value="F:medium-chain fatty acid-CoA ligase activity"/>
    <property type="evidence" value="ECO:0007669"/>
    <property type="project" value="TreeGrafter"/>
</dbReference>
<proteinExistence type="inferred from homology"/>
<dbReference type="Gene3D" id="3.40.50.12780">
    <property type="entry name" value="N-terminal domain of ligase-like"/>
    <property type="match status" value="1"/>
</dbReference>
<evidence type="ECO:0000256" key="2">
    <source>
        <dbReference type="ARBA" id="ARBA00022598"/>
    </source>
</evidence>
<dbReference type="GO" id="GO:0006631">
    <property type="term" value="P:fatty acid metabolic process"/>
    <property type="evidence" value="ECO:0007669"/>
    <property type="project" value="TreeGrafter"/>
</dbReference>
<evidence type="ECO:0000313" key="6">
    <source>
        <dbReference type="Proteomes" id="UP000636888"/>
    </source>
</evidence>
<dbReference type="InterPro" id="IPR000873">
    <property type="entry name" value="AMP-dep_synth/lig_dom"/>
</dbReference>
<dbReference type="AlphaFoldDB" id="A0A8J7M2J1"/>
<dbReference type="Proteomes" id="UP000636888">
    <property type="component" value="Unassembled WGS sequence"/>
</dbReference>
<keyword evidence="6" id="KW-1185">Reference proteome</keyword>
<evidence type="ECO:0000259" key="4">
    <source>
        <dbReference type="Pfam" id="PF13193"/>
    </source>
</evidence>
<evidence type="ECO:0000259" key="3">
    <source>
        <dbReference type="Pfam" id="PF00501"/>
    </source>
</evidence>
<sequence length="447" mass="48480">MLLERMKSRRVDIPVWIGPDGKILSAPEIEVLVTALRSRHAGLQGRKVVLRCNSDFLTARALLTLDGFCAELLLIHPGTPESDCAAVESGFGPDGVLTDADFAGDDSPPVPHVKGAAVPETVTKWMIPTSGTTRTPRLIPHDSASLSRTVKSPAAGLPHHWGLMYGITRFAGLQVFLQSLLGGGVLLFPPSGASFPEKVRYLSECGCTALSATPTHWRKILMTPLSERLRLQQITVGGEIVDQPLLDLVKSRFPEARVVHIYASTETGVGFTVKDGLSGFPCSWLADGIENVRMKIHDGTLWLKIPGRTLSPTCGIVEVDEEGYINTGDLVLVDSDRVRFLGRMNGTINVGGNKVSPEEVEQVLLAHPAVLLASAHGARNPISGQIVVAEVALKPGHHTVATEIEKELRFFCRERLDLYKVPARVTLVDDLTVNESGKITRRPQWTG</sequence>
<feature type="domain" description="AMP-binding enzyme C-terminal" evidence="4">
    <location>
        <begin position="359"/>
        <end position="438"/>
    </location>
</feature>
<reference evidence="5" key="1">
    <citation type="submission" date="2020-12" db="EMBL/GenBank/DDBJ databases">
        <title>Geomonas sp. Red875, isolated from river sediment.</title>
        <authorList>
            <person name="Xu Z."/>
            <person name="Zhang Z."/>
            <person name="Masuda Y."/>
            <person name="Itoh H."/>
            <person name="Senoo K."/>
        </authorList>
    </citation>
    <scope>NUCLEOTIDE SEQUENCE</scope>
    <source>
        <strain evidence="5">Red875</strain>
    </source>
</reference>
<name>A0A8J7M2J1_9BACT</name>
<dbReference type="Gene3D" id="3.30.300.30">
    <property type="match status" value="1"/>
</dbReference>
<dbReference type="EMBL" id="JAEMHM010000025">
    <property type="protein sequence ID" value="MBJ6727564.1"/>
    <property type="molecule type" value="Genomic_DNA"/>
</dbReference>
<keyword evidence="2 5" id="KW-0436">Ligase</keyword>
<dbReference type="Pfam" id="PF13193">
    <property type="entry name" value="AMP-binding_C"/>
    <property type="match status" value="1"/>
</dbReference>
<dbReference type="SUPFAM" id="SSF56801">
    <property type="entry name" value="Acetyl-CoA synthetase-like"/>
    <property type="match status" value="1"/>
</dbReference>
<dbReference type="RefSeq" id="WP_199386700.1">
    <property type="nucleotide sequence ID" value="NZ_JAEMHM010000025.1"/>
</dbReference>
<dbReference type="PANTHER" id="PTHR43201:SF5">
    <property type="entry name" value="MEDIUM-CHAIN ACYL-COA LIGASE ACSF2, MITOCHONDRIAL"/>
    <property type="match status" value="1"/>
</dbReference>